<sequence>MASTVRTNICNARLSSPSHGLRHLLNHPHVWTVTLQTVPNTCFRRPSPFGRFQTPAFDAQPFGRSQTSAFDALRWLQRHLLSTHLLTFGRSYRQHAYHIAPRYLFLSAKLTPRHSRCDFDFASVVLS</sequence>
<dbReference type="AlphaFoldDB" id="B0DLI1"/>
<dbReference type="Proteomes" id="UP000001194">
    <property type="component" value="Unassembled WGS sequence"/>
</dbReference>
<dbReference type="InParanoid" id="B0DLI1"/>
<proteinExistence type="predicted"/>
<evidence type="ECO:0000313" key="1">
    <source>
        <dbReference type="EMBL" id="EDR04651.1"/>
    </source>
</evidence>
<protein>
    <submittedName>
        <fullName evidence="1">Predicted protein</fullName>
    </submittedName>
</protein>
<keyword evidence="2" id="KW-1185">Reference proteome</keyword>
<gene>
    <name evidence="1" type="ORF">LACBIDRAFT_304378</name>
</gene>
<reference evidence="1 2" key="1">
    <citation type="journal article" date="2008" name="Nature">
        <title>The genome of Laccaria bicolor provides insights into mycorrhizal symbiosis.</title>
        <authorList>
            <person name="Martin F."/>
            <person name="Aerts A."/>
            <person name="Ahren D."/>
            <person name="Brun A."/>
            <person name="Danchin E.G.J."/>
            <person name="Duchaussoy F."/>
            <person name="Gibon J."/>
            <person name="Kohler A."/>
            <person name="Lindquist E."/>
            <person name="Pereda V."/>
            <person name="Salamov A."/>
            <person name="Shapiro H.J."/>
            <person name="Wuyts J."/>
            <person name="Blaudez D."/>
            <person name="Buee M."/>
            <person name="Brokstein P."/>
            <person name="Canbaeck B."/>
            <person name="Cohen D."/>
            <person name="Courty P.E."/>
            <person name="Coutinho P.M."/>
            <person name="Delaruelle C."/>
            <person name="Detter J.C."/>
            <person name="Deveau A."/>
            <person name="DiFazio S."/>
            <person name="Duplessis S."/>
            <person name="Fraissinet-Tachet L."/>
            <person name="Lucic E."/>
            <person name="Frey-Klett P."/>
            <person name="Fourrey C."/>
            <person name="Feussner I."/>
            <person name="Gay G."/>
            <person name="Grimwood J."/>
            <person name="Hoegger P.J."/>
            <person name="Jain P."/>
            <person name="Kilaru S."/>
            <person name="Labbe J."/>
            <person name="Lin Y.C."/>
            <person name="Legue V."/>
            <person name="Le Tacon F."/>
            <person name="Marmeisse R."/>
            <person name="Melayah D."/>
            <person name="Montanini B."/>
            <person name="Muratet M."/>
            <person name="Nehls U."/>
            <person name="Niculita-Hirzel H."/>
            <person name="Oudot-Le Secq M.P."/>
            <person name="Peter M."/>
            <person name="Quesneville H."/>
            <person name="Rajashekar B."/>
            <person name="Reich M."/>
            <person name="Rouhier N."/>
            <person name="Schmutz J."/>
            <person name="Yin T."/>
            <person name="Chalot M."/>
            <person name="Henrissat B."/>
            <person name="Kuees U."/>
            <person name="Lucas S."/>
            <person name="Van de Peer Y."/>
            <person name="Podila G.K."/>
            <person name="Polle A."/>
            <person name="Pukkila P.J."/>
            <person name="Richardson P.M."/>
            <person name="Rouze P."/>
            <person name="Sanders I.R."/>
            <person name="Stajich J.E."/>
            <person name="Tunlid A."/>
            <person name="Tuskan G."/>
            <person name="Grigoriev I.V."/>
        </authorList>
    </citation>
    <scope>NUCLEOTIDE SEQUENCE [LARGE SCALE GENOMIC DNA]</scope>
    <source>
        <strain evidence="2">S238N-H82 / ATCC MYA-4686</strain>
    </source>
</reference>
<dbReference type="RefSeq" id="XP_001884823.1">
    <property type="nucleotide sequence ID" value="XM_001884788.1"/>
</dbReference>
<name>B0DLI1_LACBS</name>
<accession>B0DLI1</accession>
<dbReference type="GeneID" id="6080423"/>
<dbReference type="HOGENOM" id="CLU_1970927_0_0_1"/>
<dbReference type="KEGG" id="lbc:LACBIDRAFT_304378"/>
<dbReference type="EMBL" id="DS547117">
    <property type="protein sequence ID" value="EDR04651.1"/>
    <property type="molecule type" value="Genomic_DNA"/>
</dbReference>
<organism evidence="2">
    <name type="scientific">Laccaria bicolor (strain S238N-H82 / ATCC MYA-4686)</name>
    <name type="common">Bicoloured deceiver</name>
    <name type="synonym">Laccaria laccata var. bicolor</name>
    <dbReference type="NCBI Taxonomy" id="486041"/>
    <lineage>
        <taxon>Eukaryota</taxon>
        <taxon>Fungi</taxon>
        <taxon>Dikarya</taxon>
        <taxon>Basidiomycota</taxon>
        <taxon>Agaricomycotina</taxon>
        <taxon>Agaricomycetes</taxon>
        <taxon>Agaricomycetidae</taxon>
        <taxon>Agaricales</taxon>
        <taxon>Agaricineae</taxon>
        <taxon>Hydnangiaceae</taxon>
        <taxon>Laccaria</taxon>
    </lineage>
</organism>
<evidence type="ECO:0000313" key="2">
    <source>
        <dbReference type="Proteomes" id="UP000001194"/>
    </source>
</evidence>